<evidence type="ECO:0000313" key="4">
    <source>
        <dbReference type="Proteomes" id="UP000288361"/>
    </source>
</evidence>
<dbReference type="Proteomes" id="UP000288361">
    <property type="component" value="Unassembled WGS sequence"/>
</dbReference>
<dbReference type="Pfam" id="PF03886">
    <property type="entry name" value="ABC_trans_aux"/>
    <property type="match status" value="1"/>
</dbReference>
<protein>
    <recommendedName>
        <fullName evidence="2">ABC-type transport auxiliary lipoprotein component domain-containing protein</fullName>
    </recommendedName>
</protein>
<name>A0A432YN36_9GAMM</name>
<comment type="caution">
    <text evidence="3">The sequence shown here is derived from an EMBL/GenBank/DDBJ whole genome shotgun (WGS) entry which is preliminary data.</text>
</comment>
<dbReference type="SUPFAM" id="SSF159594">
    <property type="entry name" value="XCC0632-like"/>
    <property type="match status" value="1"/>
</dbReference>
<evidence type="ECO:0000313" key="3">
    <source>
        <dbReference type="EMBL" id="RUO62360.1"/>
    </source>
</evidence>
<keyword evidence="1" id="KW-0732">Signal</keyword>
<dbReference type="PROSITE" id="PS51257">
    <property type="entry name" value="PROKAR_LIPOPROTEIN"/>
    <property type="match status" value="1"/>
</dbReference>
<dbReference type="EMBL" id="PIQA01000012">
    <property type="protein sequence ID" value="RUO62360.1"/>
    <property type="molecule type" value="Genomic_DNA"/>
</dbReference>
<organism evidence="3 4">
    <name type="scientific">Idiomarina piscisalsi</name>
    <dbReference type="NCBI Taxonomy" id="1096243"/>
    <lineage>
        <taxon>Bacteria</taxon>
        <taxon>Pseudomonadati</taxon>
        <taxon>Pseudomonadota</taxon>
        <taxon>Gammaproteobacteria</taxon>
        <taxon>Alteromonadales</taxon>
        <taxon>Idiomarinaceae</taxon>
        <taxon>Idiomarina</taxon>
    </lineage>
</organism>
<feature type="domain" description="ABC-type transport auxiliary lipoprotein component" evidence="2">
    <location>
        <begin position="104"/>
        <end position="169"/>
    </location>
</feature>
<accession>A0A432YN36</accession>
<dbReference type="InterPro" id="IPR005586">
    <property type="entry name" value="ABC_trans_aux"/>
</dbReference>
<dbReference type="AlphaFoldDB" id="A0A432YN36"/>
<proteinExistence type="predicted"/>
<dbReference type="Gene3D" id="3.40.50.10610">
    <property type="entry name" value="ABC-type transport auxiliary lipoprotein component"/>
    <property type="match status" value="1"/>
</dbReference>
<sequence>MKIKNVLAGSVSLAALFLAGCSSQSYNITQYRLPHLSQSVDAVCPASQRSIVVGEAASKMGIQIQQDETRWHTAKQHRWSTPLSNQLQRSIQRLMLNDDCTGLLTVTIEDFYGSYNSHAVIAGHWQYEMENSGNTVSGAFTEKVPLKADGYAALVNALDEAWLHSMDTISLSVNSMSGD</sequence>
<feature type="signal peptide" evidence="1">
    <location>
        <begin position="1"/>
        <end position="27"/>
    </location>
</feature>
<reference evidence="3 4" key="1">
    <citation type="journal article" date="2011" name="Front. Microbiol.">
        <title>Genomic signatures of strain selection and enhancement in Bacillus atrophaeus var. globigii, a historical biowarfare simulant.</title>
        <authorList>
            <person name="Gibbons H.S."/>
            <person name="Broomall S.M."/>
            <person name="McNew L.A."/>
            <person name="Daligault H."/>
            <person name="Chapman C."/>
            <person name="Bruce D."/>
            <person name="Karavis M."/>
            <person name="Krepps M."/>
            <person name="McGregor P.A."/>
            <person name="Hong C."/>
            <person name="Park K.H."/>
            <person name="Akmal A."/>
            <person name="Feldman A."/>
            <person name="Lin J.S."/>
            <person name="Chang W.E."/>
            <person name="Higgs B.W."/>
            <person name="Demirev P."/>
            <person name="Lindquist J."/>
            <person name="Liem A."/>
            <person name="Fochler E."/>
            <person name="Read T.D."/>
            <person name="Tapia R."/>
            <person name="Johnson S."/>
            <person name="Bishop-Lilly K.A."/>
            <person name="Detter C."/>
            <person name="Han C."/>
            <person name="Sozhamannan S."/>
            <person name="Rosenzweig C.N."/>
            <person name="Skowronski E.W."/>
        </authorList>
    </citation>
    <scope>NUCLEOTIDE SEQUENCE [LARGE SCALE GENOMIC DNA]</scope>
    <source>
        <strain evidence="3 4">TPS4-2</strain>
    </source>
</reference>
<dbReference type="RefSeq" id="WP_126752745.1">
    <property type="nucleotide sequence ID" value="NZ_JBHUMT010000016.1"/>
</dbReference>
<feature type="chain" id="PRO_5019235389" description="ABC-type transport auxiliary lipoprotein component domain-containing protein" evidence="1">
    <location>
        <begin position="28"/>
        <end position="179"/>
    </location>
</feature>
<gene>
    <name evidence="3" type="ORF">CWI73_10580</name>
</gene>
<evidence type="ECO:0000256" key="1">
    <source>
        <dbReference type="SAM" id="SignalP"/>
    </source>
</evidence>
<evidence type="ECO:0000259" key="2">
    <source>
        <dbReference type="Pfam" id="PF03886"/>
    </source>
</evidence>